<dbReference type="InterPro" id="IPR055566">
    <property type="entry name" value="ARM_LIN"/>
</dbReference>
<evidence type="ECO:0008006" key="7">
    <source>
        <dbReference type="Google" id="ProtNLM"/>
    </source>
</evidence>
<feature type="domain" description="Putative E3 ubiquitin-protein ligase LIN ARM-like" evidence="3">
    <location>
        <begin position="600"/>
        <end position="927"/>
    </location>
</feature>
<dbReference type="OMA" id="PQEAAYY"/>
<protein>
    <recommendedName>
        <fullName evidence="7">E3 ubiquitin-protein ligase LIN-1</fullName>
    </recommendedName>
</protein>
<dbReference type="Proteomes" id="UP000030687">
    <property type="component" value="Unassembled WGS sequence"/>
</dbReference>
<accession>V4UCT6</accession>
<organism evidence="5 6">
    <name type="scientific">Citrus clementina</name>
    <name type="common">Clementine</name>
    <name type="synonym">Citrus deliciosa x Citrus sinensis</name>
    <dbReference type="NCBI Taxonomy" id="85681"/>
    <lineage>
        <taxon>Eukaryota</taxon>
        <taxon>Viridiplantae</taxon>
        <taxon>Streptophyta</taxon>
        <taxon>Embryophyta</taxon>
        <taxon>Tracheophyta</taxon>
        <taxon>Spermatophyta</taxon>
        <taxon>Magnoliopsida</taxon>
        <taxon>eudicotyledons</taxon>
        <taxon>Gunneridae</taxon>
        <taxon>Pentapetalae</taxon>
        <taxon>rosids</taxon>
        <taxon>malvids</taxon>
        <taxon>Sapindales</taxon>
        <taxon>Rutaceae</taxon>
        <taxon>Aurantioideae</taxon>
        <taxon>Citrus</taxon>
    </lineage>
</organism>
<dbReference type="Pfam" id="PF23568">
    <property type="entry name" value="ARM_LIN"/>
    <property type="match status" value="1"/>
</dbReference>
<gene>
    <name evidence="5" type="ORF">CICLE_v10014170mg</name>
</gene>
<feature type="compositionally biased region" description="Basic and acidic residues" evidence="1">
    <location>
        <begin position="421"/>
        <end position="440"/>
    </location>
</feature>
<dbReference type="SUPFAM" id="SSF48371">
    <property type="entry name" value="ARM repeat"/>
    <property type="match status" value="2"/>
</dbReference>
<sequence length="954" mass="107964">MASLQQLLAEEGFERGHRQFTEGPKPMKLKDRTSTDHDSIALPIYICHDLKSFDFSKQRSDKAVSRQEYSIKSSEREGSNSKSSRIDGIGREEPAIDEVAVRAVISILGGYIGRYLKDGIFRESVREKFNSCLERRKRKEPDNGILANLELGVESIDKLVEGKGADREHRMKLLRNSIQLLSIVASLNSKKTRHSSTCGIPNSHLSAFAQLYLSIIYKLDKNDRISARHLLQVFCDSPYLSRTHLLPDLWEHFFLPHLLHLKVWYHKELELLSNLDYGEKDKRMKALGKAFNDRMDMGTTQFALYYKNWLKIGAQLPAVPSVPLPSRTSYGSLRRRSSDSYTSYSSQSKNLFRTVFGPTERRSMDLDHLNRASINAWNLQKEHKSKRNQKAELWSESKKSERFRLFACQSTPAEEFVVNGEHSRNNSRRNEDKNRNHTSELSRANTTICSSDDLSECELAIRVIVKTWLNSHGDSAVEAELSKAPIIEGMLEVLFASNEDEILELAISMLAELVAKNESNRQIVLNFDPQLEIFIKLLRSTSLFLKASVLLYLLKPKAKQMISTEWVPLILRVLEFGDQIQTLFTVCCSAQVAAFYFLEQLVNGFDEDKNFENARAVVSHGGLALLVGRIEKGEIHERQNTASIIICCIQADEKCRSYLAENLNKASLLELIVLENHNCNRCAIALLTELLCLARRTQMMKFLDRLNNGWGGLSTMHIFLAYLQRASSEERPLVAAILLQLDLLGDPSHCSMYREEAVDALTSAMNCQTCSEKIQEKSARALLMLGGLFPSYIEEATSEKWLLKLAGFNEHSDDSFYGKDENLNEEEKATEIWQQKAAMALLKSGSKGFLAALANCMVNGTPSLARASLFTVAWMSRFLHSAVDENFLTTASSILVPPLLESSSYDRSLEERTLASLSLERLTKTSAWDKEVIGPLQDHGDELISVFTRNLKLQ</sequence>
<evidence type="ECO:0000259" key="2">
    <source>
        <dbReference type="Pfam" id="PF23568"/>
    </source>
</evidence>
<dbReference type="eggNOG" id="ENOG502QUWY">
    <property type="taxonomic scope" value="Eukaryota"/>
</dbReference>
<evidence type="ECO:0000313" key="5">
    <source>
        <dbReference type="EMBL" id="ESR61985.1"/>
    </source>
</evidence>
<evidence type="ECO:0000313" key="6">
    <source>
        <dbReference type="Proteomes" id="UP000030687"/>
    </source>
</evidence>
<feature type="region of interest" description="Disordered" evidence="1">
    <location>
        <begin position="64"/>
        <end position="89"/>
    </location>
</feature>
<dbReference type="OrthoDB" id="635642at2759"/>
<keyword evidence="6" id="KW-1185">Reference proteome</keyword>
<feature type="region of interest" description="Disordered" evidence="1">
    <location>
        <begin position="13"/>
        <end position="33"/>
    </location>
</feature>
<dbReference type="Gramene" id="ESR61985">
    <property type="protein sequence ID" value="ESR61985"/>
    <property type="gene ID" value="CICLE_v10014170mg"/>
</dbReference>
<dbReference type="InterPro" id="IPR056512">
    <property type="entry name" value="LIN_N"/>
</dbReference>
<dbReference type="AlphaFoldDB" id="V4UCT6"/>
<feature type="compositionally biased region" description="Basic and acidic residues" evidence="1">
    <location>
        <begin position="73"/>
        <end position="89"/>
    </location>
</feature>
<dbReference type="Gene3D" id="1.25.10.10">
    <property type="entry name" value="Leucine-rich Repeat Variant"/>
    <property type="match status" value="2"/>
</dbReference>
<dbReference type="InterPro" id="IPR011989">
    <property type="entry name" value="ARM-like"/>
</dbReference>
<dbReference type="InterPro" id="IPR056514">
    <property type="entry name" value="ARM_LIN_2nd"/>
</dbReference>
<dbReference type="InParanoid" id="V4UCT6"/>
<dbReference type="PANTHER" id="PTHR35549:SF3">
    <property type="entry name" value="E3 UBIQUITIN-PROTEIN LIGASE LIN"/>
    <property type="match status" value="1"/>
</dbReference>
<dbReference type="STRING" id="85681.V4UCT6"/>
<dbReference type="Pfam" id="PF23654">
    <property type="entry name" value="ARM_LIN_2nd"/>
    <property type="match status" value="1"/>
</dbReference>
<feature type="domain" description="Putative E3 ubiquitin-protein ligase LIN N-terminal" evidence="2">
    <location>
        <begin position="99"/>
        <end position="326"/>
    </location>
</feature>
<feature type="domain" description="Putative E3 ubiquitin-protein ligase LIN ARM repeats" evidence="4">
    <location>
        <begin position="437"/>
        <end position="599"/>
    </location>
</feature>
<evidence type="ECO:0000259" key="4">
    <source>
        <dbReference type="Pfam" id="PF23654"/>
    </source>
</evidence>
<dbReference type="Pfam" id="PF23628">
    <property type="entry name" value="ARM_LIN_C"/>
    <property type="match status" value="1"/>
</dbReference>
<name>V4UCT6_CITCL</name>
<dbReference type="EMBL" id="KI536312">
    <property type="protein sequence ID" value="ESR61985.1"/>
    <property type="molecule type" value="Genomic_DNA"/>
</dbReference>
<evidence type="ECO:0000259" key="3">
    <source>
        <dbReference type="Pfam" id="PF23628"/>
    </source>
</evidence>
<feature type="region of interest" description="Disordered" evidence="1">
    <location>
        <begin position="417"/>
        <end position="443"/>
    </location>
</feature>
<proteinExistence type="predicted"/>
<evidence type="ECO:0000256" key="1">
    <source>
        <dbReference type="SAM" id="MobiDB-lite"/>
    </source>
</evidence>
<dbReference type="PANTHER" id="PTHR35549">
    <property type="entry name" value="OS04G0584500 PROTEIN"/>
    <property type="match status" value="1"/>
</dbReference>
<dbReference type="InterPro" id="IPR016024">
    <property type="entry name" value="ARM-type_fold"/>
</dbReference>
<reference evidence="5 6" key="1">
    <citation type="submission" date="2013-10" db="EMBL/GenBank/DDBJ databases">
        <authorList>
            <consortium name="International Citrus Genome Consortium"/>
            <person name="Jenkins J."/>
            <person name="Schmutz J."/>
            <person name="Prochnik S."/>
            <person name="Rokhsar D."/>
            <person name="Gmitter F."/>
            <person name="Ollitrault P."/>
            <person name="Machado M."/>
            <person name="Talon M."/>
            <person name="Wincker P."/>
            <person name="Jaillon O."/>
            <person name="Morgante M."/>
        </authorList>
    </citation>
    <scope>NUCLEOTIDE SEQUENCE</scope>
    <source>
        <strain evidence="6">cv. Clemenules</strain>
    </source>
</reference>